<name>A0A1W1ZAX3_9RHOB</name>
<dbReference type="NCBIfam" id="NF003322">
    <property type="entry name" value="PRK04334.1-2"/>
    <property type="match status" value="1"/>
</dbReference>
<proteinExistence type="predicted"/>
<evidence type="ECO:0000256" key="1">
    <source>
        <dbReference type="SAM" id="MobiDB-lite"/>
    </source>
</evidence>
<sequence>MSWAETARAHLLPDGRLRLTHGPIDVIICAEGPEDAIRAAYLRARDAFQPLLEDLVAELPRLRASAGPAPQGEVAKRMHRAVSLFPDVFITPMAAVAGSVADHLLAALLMPEHGLTRAHVNNGGDIALWTADTPFRLAICEDPLMRRMGARAVIGPDDAIGGVATSGWRGRSHSLGIADAVTVLAADAATADAAATLIANAVDLPGHPGVSRARADSLSPDSDLGARLVTTDVGPLPLRDRQSALAHGSNLAQRYIADGLIAAACLTCQAERVMLGRAVTNPENPAIHGANSRQKDLTHA</sequence>
<feature type="region of interest" description="Disordered" evidence="1">
    <location>
        <begin position="281"/>
        <end position="300"/>
    </location>
</feature>
<accession>A0A1W1ZAX3</accession>
<reference evidence="2 3" key="1">
    <citation type="submission" date="2017-04" db="EMBL/GenBank/DDBJ databases">
        <authorList>
            <person name="Afonso C.L."/>
            <person name="Miller P.J."/>
            <person name="Scott M.A."/>
            <person name="Spackman E."/>
            <person name="Goraichik I."/>
            <person name="Dimitrov K.M."/>
            <person name="Suarez D.L."/>
            <person name="Swayne D.E."/>
        </authorList>
    </citation>
    <scope>NUCLEOTIDE SEQUENCE [LARGE SCALE GENOMIC DNA]</scope>
    <source>
        <strain evidence="2 3">CGMCC 1.12644</strain>
    </source>
</reference>
<protein>
    <submittedName>
        <fullName evidence="2">Uncharacterized protein</fullName>
    </submittedName>
</protein>
<dbReference type="AlphaFoldDB" id="A0A1W1ZAX3"/>
<gene>
    <name evidence="2" type="ORF">SAMN06295998_101415</name>
</gene>
<dbReference type="RefSeq" id="WP_084350316.1">
    <property type="nucleotide sequence ID" value="NZ_FWYD01000001.1"/>
</dbReference>
<keyword evidence="3" id="KW-1185">Reference proteome</keyword>
<evidence type="ECO:0000313" key="3">
    <source>
        <dbReference type="Proteomes" id="UP000192330"/>
    </source>
</evidence>
<dbReference type="InterPro" id="IPR003374">
    <property type="entry name" value="ApbE-like_sf"/>
</dbReference>
<dbReference type="OrthoDB" id="9814719at2"/>
<dbReference type="Proteomes" id="UP000192330">
    <property type="component" value="Unassembled WGS sequence"/>
</dbReference>
<dbReference type="STRING" id="1387277.SAMN06295998_101415"/>
<dbReference type="EMBL" id="FWYD01000001">
    <property type="protein sequence ID" value="SMC45590.1"/>
    <property type="molecule type" value="Genomic_DNA"/>
</dbReference>
<dbReference type="SUPFAM" id="SSF143631">
    <property type="entry name" value="ApbE-like"/>
    <property type="match status" value="1"/>
</dbReference>
<dbReference type="Gene3D" id="3.10.520.10">
    <property type="entry name" value="ApbE-like domains"/>
    <property type="match status" value="1"/>
</dbReference>
<evidence type="ECO:0000313" key="2">
    <source>
        <dbReference type="EMBL" id="SMC45590.1"/>
    </source>
</evidence>
<organism evidence="2 3">
    <name type="scientific">Primorskyibacter flagellatus</name>
    <dbReference type="NCBI Taxonomy" id="1387277"/>
    <lineage>
        <taxon>Bacteria</taxon>
        <taxon>Pseudomonadati</taxon>
        <taxon>Pseudomonadota</taxon>
        <taxon>Alphaproteobacteria</taxon>
        <taxon>Rhodobacterales</taxon>
        <taxon>Roseobacteraceae</taxon>
        <taxon>Primorskyibacter</taxon>
    </lineage>
</organism>